<gene>
    <name evidence="3" type="ORF">UU93_C0003G0057</name>
</gene>
<dbReference type="SUPFAM" id="SSF109998">
    <property type="entry name" value="Triger factor/SurA peptide-binding domain-like"/>
    <property type="match status" value="1"/>
</dbReference>
<evidence type="ECO:0000256" key="2">
    <source>
        <dbReference type="SAM" id="Phobius"/>
    </source>
</evidence>
<proteinExistence type="predicted"/>
<keyword evidence="2" id="KW-1133">Transmembrane helix</keyword>
<protein>
    <submittedName>
        <fullName evidence="3">Parvulin-like protein peptidyl-prolyl isomerase</fullName>
    </submittedName>
</protein>
<accession>A0A0G0Y8L0</accession>
<evidence type="ECO:0000313" key="4">
    <source>
        <dbReference type="Proteomes" id="UP000034160"/>
    </source>
</evidence>
<sequence>MAKRKSQVANPKIQKKEIKAEVSKTPIFNKKKLKVAGVVVLVAAGLGLFWWKTNSWPIVALVNGVPVTRFEVNQQLYAQGGAQVLDGIVTQKLIETELSKKRISISEADINAKIAEIQTQLGENITVEQALSMQGMTLPQFKDQLKVQMGLEKLVEPTTDSAELRQEMIDFVQGLKDKAKIWTLK</sequence>
<dbReference type="InterPro" id="IPR050280">
    <property type="entry name" value="OMP_Chaperone_SurA"/>
</dbReference>
<dbReference type="GO" id="GO:0016853">
    <property type="term" value="F:isomerase activity"/>
    <property type="evidence" value="ECO:0007669"/>
    <property type="project" value="UniProtKB-KW"/>
</dbReference>
<evidence type="ECO:0000256" key="1">
    <source>
        <dbReference type="ARBA" id="ARBA00022729"/>
    </source>
</evidence>
<dbReference type="PANTHER" id="PTHR47637:SF1">
    <property type="entry name" value="CHAPERONE SURA"/>
    <property type="match status" value="1"/>
</dbReference>
<keyword evidence="1" id="KW-0732">Signal</keyword>
<dbReference type="STRING" id="1618356.UU93_C0003G0057"/>
<dbReference type="InterPro" id="IPR027304">
    <property type="entry name" value="Trigger_fact/SurA_dom_sf"/>
</dbReference>
<name>A0A0G0Y8L0_9BACT</name>
<comment type="caution">
    <text evidence="3">The sequence shown here is derived from an EMBL/GenBank/DDBJ whole genome shotgun (WGS) entry which is preliminary data.</text>
</comment>
<dbReference type="AlphaFoldDB" id="A0A0G0Y8L0"/>
<evidence type="ECO:0000313" key="3">
    <source>
        <dbReference type="EMBL" id="KKS33049.1"/>
    </source>
</evidence>
<dbReference type="Pfam" id="PF13624">
    <property type="entry name" value="SurA_N_3"/>
    <property type="match status" value="1"/>
</dbReference>
<organism evidence="3 4">
    <name type="scientific">Candidatus Amesbacteria bacterium GW2011_GWA2_42_12</name>
    <dbReference type="NCBI Taxonomy" id="1618356"/>
    <lineage>
        <taxon>Bacteria</taxon>
        <taxon>Candidatus Amesiibacteriota</taxon>
    </lineage>
</organism>
<keyword evidence="3" id="KW-0413">Isomerase</keyword>
<dbReference type="PANTHER" id="PTHR47637">
    <property type="entry name" value="CHAPERONE SURA"/>
    <property type="match status" value="1"/>
</dbReference>
<reference evidence="3 4" key="1">
    <citation type="journal article" date="2015" name="Nature">
        <title>rRNA introns, odd ribosomes, and small enigmatic genomes across a large radiation of phyla.</title>
        <authorList>
            <person name="Brown C.T."/>
            <person name="Hug L.A."/>
            <person name="Thomas B.C."/>
            <person name="Sharon I."/>
            <person name="Castelle C.J."/>
            <person name="Singh A."/>
            <person name="Wilkins M.J."/>
            <person name="Williams K.H."/>
            <person name="Banfield J.F."/>
        </authorList>
    </citation>
    <scope>NUCLEOTIDE SEQUENCE [LARGE SCALE GENOMIC DNA]</scope>
</reference>
<dbReference type="Proteomes" id="UP000034160">
    <property type="component" value="Unassembled WGS sequence"/>
</dbReference>
<dbReference type="Gene3D" id="1.10.4030.10">
    <property type="entry name" value="Porin chaperone SurA, peptide-binding domain"/>
    <property type="match status" value="1"/>
</dbReference>
<keyword evidence="2" id="KW-0812">Transmembrane</keyword>
<keyword evidence="2" id="KW-0472">Membrane</keyword>
<dbReference type="EMBL" id="LCCN01000003">
    <property type="protein sequence ID" value="KKS33049.1"/>
    <property type="molecule type" value="Genomic_DNA"/>
</dbReference>
<feature type="transmembrane region" description="Helical" evidence="2">
    <location>
        <begin position="33"/>
        <end position="51"/>
    </location>
</feature>